<feature type="domain" description="HTH marR-type" evidence="2">
    <location>
        <begin position="54"/>
        <end position="188"/>
    </location>
</feature>
<dbReference type="InterPro" id="IPR000835">
    <property type="entry name" value="HTH_MarR-typ"/>
</dbReference>
<dbReference type="SMART" id="SM00347">
    <property type="entry name" value="HTH_MARR"/>
    <property type="match status" value="1"/>
</dbReference>
<dbReference type="PANTHER" id="PTHR33164">
    <property type="entry name" value="TRANSCRIPTIONAL REGULATOR, MARR FAMILY"/>
    <property type="match status" value="1"/>
</dbReference>
<name>A0ABP7E058_9ACTN</name>
<dbReference type="PRINTS" id="PR00598">
    <property type="entry name" value="HTHMARR"/>
</dbReference>
<dbReference type="EMBL" id="BAAAYX010000013">
    <property type="protein sequence ID" value="GAA3711543.1"/>
    <property type="molecule type" value="Genomic_DNA"/>
</dbReference>
<dbReference type="InterPro" id="IPR036390">
    <property type="entry name" value="WH_DNA-bd_sf"/>
</dbReference>
<dbReference type="Proteomes" id="UP001500051">
    <property type="component" value="Unassembled WGS sequence"/>
</dbReference>
<dbReference type="PANTHER" id="PTHR33164:SF104">
    <property type="entry name" value="TRANSCRIPTIONAL REGULATORY PROTEIN"/>
    <property type="match status" value="1"/>
</dbReference>
<dbReference type="InterPro" id="IPR036388">
    <property type="entry name" value="WH-like_DNA-bd_sf"/>
</dbReference>
<evidence type="ECO:0000313" key="4">
    <source>
        <dbReference type="Proteomes" id="UP001500051"/>
    </source>
</evidence>
<proteinExistence type="predicted"/>
<accession>A0ABP7E058</accession>
<dbReference type="SUPFAM" id="SSF46785">
    <property type="entry name" value="Winged helix' DNA-binding domain"/>
    <property type="match status" value="1"/>
</dbReference>
<feature type="region of interest" description="Disordered" evidence="1">
    <location>
        <begin position="1"/>
        <end position="32"/>
    </location>
</feature>
<comment type="caution">
    <text evidence="3">The sequence shown here is derived from an EMBL/GenBank/DDBJ whole genome shotgun (WGS) entry which is preliminary data.</text>
</comment>
<evidence type="ECO:0000313" key="3">
    <source>
        <dbReference type="EMBL" id="GAA3711543.1"/>
    </source>
</evidence>
<gene>
    <name evidence="3" type="ORF">GCM10022204_32930</name>
</gene>
<keyword evidence="4" id="KW-1185">Reference proteome</keyword>
<organism evidence="3 4">
    <name type="scientific">Microlunatus aurantiacus</name>
    <dbReference type="NCBI Taxonomy" id="446786"/>
    <lineage>
        <taxon>Bacteria</taxon>
        <taxon>Bacillati</taxon>
        <taxon>Actinomycetota</taxon>
        <taxon>Actinomycetes</taxon>
        <taxon>Propionibacteriales</taxon>
        <taxon>Propionibacteriaceae</taxon>
        <taxon>Microlunatus</taxon>
    </lineage>
</organism>
<dbReference type="Pfam" id="PF12802">
    <property type="entry name" value="MarR_2"/>
    <property type="match status" value="1"/>
</dbReference>
<feature type="compositionally biased region" description="Low complexity" evidence="1">
    <location>
        <begin position="13"/>
        <end position="32"/>
    </location>
</feature>
<dbReference type="RefSeq" id="WP_344813503.1">
    <property type="nucleotide sequence ID" value="NZ_BAAAYX010000013.1"/>
</dbReference>
<protein>
    <submittedName>
        <fullName evidence="3">MarR family transcriptional regulator</fullName>
    </submittedName>
</protein>
<dbReference type="InterPro" id="IPR039422">
    <property type="entry name" value="MarR/SlyA-like"/>
</dbReference>
<sequence length="195" mass="21124">MVEQADGAQTEQADPGRPAAGPPSGASVPAPGGEVADLRRLVAAYVAAGADESVQRVITSVHRVSRRLNQWYDQQLADLDVSGGEWTVLSELARAEGNRLTPTQLATAAHVAPSSMTHRLDRMVERDLVDRTTDPSNRTRVLVGLTEHGWQLYGTTIRESNLVEADLMRGLTARQVEELAHLLEKLLAGLDDSKL</sequence>
<dbReference type="PROSITE" id="PS50995">
    <property type="entry name" value="HTH_MARR_2"/>
    <property type="match status" value="1"/>
</dbReference>
<reference evidence="4" key="1">
    <citation type="journal article" date="2019" name="Int. J. Syst. Evol. Microbiol.">
        <title>The Global Catalogue of Microorganisms (GCM) 10K type strain sequencing project: providing services to taxonomists for standard genome sequencing and annotation.</title>
        <authorList>
            <consortium name="The Broad Institute Genomics Platform"/>
            <consortium name="The Broad Institute Genome Sequencing Center for Infectious Disease"/>
            <person name="Wu L."/>
            <person name="Ma J."/>
        </authorList>
    </citation>
    <scope>NUCLEOTIDE SEQUENCE [LARGE SCALE GENOMIC DNA]</scope>
    <source>
        <strain evidence="4">JCM 16548</strain>
    </source>
</reference>
<evidence type="ECO:0000256" key="1">
    <source>
        <dbReference type="SAM" id="MobiDB-lite"/>
    </source>
</evidence>
<dbReference type="Gene3D" id="1.10.10.10">
    <property type="entry name" value="Winged helix-like DNA-binding domain superfamily/Winged helix DNA-binding domain"/>
    <property type="match status" value="1"/>
</dbReference>
<evidence type="ECO:0000259" key="2">
    <source>
        <dbReference type="PROSITE" id="PS50995"/>
    </source>
</evidence>